<organism evidence="10 11">
    <name type="scientific">Acidithiobacillus ferridurans</name>
    <dbReference type="NCBI Taxonomy" id="1232575"/>
    <lineage>
        <taxon>Bacteria</taxon>
        <taxon>Pseudomonadati</taxon>
        <taxon>Pseudomonadota</taxon>
        <taxon>Acidithiobacillia</taxon>
        <taxon>Acidithiobacillales</taxon>
        <taxon>Acidithiobacillaceae</taxon>
        <taxon>Acidithiobacillus</taxon>
    </lineage>
</organism>
<dbReference type="NCBIfam" id="TIGR00195">
    <property type="entry name" value="exoDNase_III"/>
    <property type="match status" value="1"/>
</dbReference>
<dbReference type="EMBL" id="AP018795">
    <property type="protein sequence ID" value="BBF65018.1"/>
    <property type="molecule type" value="Genomic_DNA"/>
</dbReference>
<evidence type="ECO:0000259" key="9">
    <source>
        <dbReference type="Pfam" id="PF03372"/>
    </source>
</evidence>
<accession>A0A2Z6IH46</accession>
<evidence type="ECO:0000313" key="11">
    <source>
        <dbReference type="Proteomes" id="UP000280188"/>
    </source>
</evidence>
<dbReference type="RefSeq" id="WP_225981896.1">
    <property type="nucleotide sequence ID" value="NZ_AP018795.1"/>
</dbReference>
<comment type="cofactor">
    <cofactor evidence="7">
        <name>Mg(2+)</name>
        <dbReference type="ChEBI" id="CHEBI:18420"/>
    </cofactor>
    <cofactor evidence="7">
        <name>Mn(2+)</name>
        <dbReference type="ChEBI" id="CHEBI:29035"/>
    </cofactor>
    <text evidence="7">Probably binds two magnesium or manganese ions per subunit.</text>
</comment>
<keyword evidence="4" id="KW-0378">Hydrolase</keyword>
<evidence type="ECO:0000313" key="10">
    <source>
        <dbReference type="EMBL" id="BBF65018.1"/>
    </source>
</evidence>
<feature type="site" description="Transition state stabilizer" evidence="8">
    <location>
        <position position="152"/>
    </location>
</feature>
<dbReference type="PANTHER" id="PTHR22748">
    <property type="entry name" value="AP ENDONUCLEASE"/>
    <property type="match status" value="1"/>
</dbReference>
<dbReference type="GO" id="GO:0008081">
    <property type="term" value="F:phosphoric diester hydrolase activity"/>
    <property type="evidence" value="ECO:0007669"/>
    <property type="project" value="TreeGrafter"/>
</dbReference>
<feature type="active site" description="Proton donor/acceptor" evidence="6">
    <location>
        <position position="150"/>
    </location>
</feature>
<feature type="active site" evidence="6">
    <location>
        <position position="110"/>
    </location>
</feature>
<dbReference type="AlphaFoldDB" id="A0A2Z6IH46"/>
<dbReference type="PANTHER" id="PTHR22748:SF6">
    <property type="entry name" value="DNA-(APURINIC OR APYRIMIDINIC SITE) ENDONUCLEASE"/>
    <property type="match status" value="1"/>
</dbReference>
<name>A0A2Z6IH46_ACIFI</name>
<dbReference type="Gene3D" id="3.60.10.10">
    <property type="entry name" value="Endonuclease/exonuclease/phosphatase"/>
    <property type="match status" value="1"/>
</dbReference>
<dbReference type="NCBIfam" id="TIGR00633">
    <property type="entry name" value="xth"/>
    <property type="match status" value="1"/>
</dbReference>
<feature type="active site" description="Proton acceptor" evidence="6">
    <location>
        <position position="247"/>
    </location>
</feature>
<evidence type="ECO:0000256" key="7">
    <source>
        <dbReference type="PIRSR" id="PIRSR604808-2"/>
    </source>
</evidence>
<dbReference type="Proteomes" id="UP000280188">
    <property type="component" value="Chromosome"/>
</dbReference>
<feature type="binding site" evidence="7">
    <location>
        <position position="246"/>
    </location>
    <ligand>
        <name>Mg(2+)</name>
        <dbReference type="ChEBI" id="CHEBI:18420"/>
        <label>1</label>
    </ligand>
</feature>
<dbReference type="KEGG" id="afj:AFERRID_12360"/>
<dbReference type="InterPro" id="IPR005135">
    <property type="entry name" value="Endo/exonuclease/phosphatase"/>
</dbReference>
<dbReference type="Pfam" id="PF03372">
    <property type="entry name" value="Exo_endo_phos"/>
    <property type="match status" value="1"/>
</dbReference>
<comment type="similarity">
    <text evidence="2">Belongs to the DNA repair enzymes AP/ExoA family.</text>
</comment>
<keyword evidence="11" id="KW-1185">Reference proteome</keyword>
<feature type="binding site" evidence="7">
    <location>
        <position position="152"/>
    </location>
    <ligand>
        <name>Mg(2+)</name>
        <dbReference type="ChEBI" id="CHEBI:18420"/>
        <label>1</label>
    </ligand>
</feature>
<dbReference type="GO" id="GO:0008311">
    <property type="term" value="F:double-stranded DNA 3'-5' DNA exonuclease activity"/>
    <property type="evidence" value="ECO:0007669"/>
    <property type="project" value="TreeGrafter"/>
</dbReference>
<gene>
    <name evidence="10" type="ORF">AFERRID_12360</name>
</gene>
<evidence type="ECO:0000256" key="2">
    <source>
        <dbReference type="ARBA" id="ARBA00007092"/>
    </source>
</evidence>
<feature type="site" description="Interaction with DNA substrate" evidence="8">
    <location>
        <position position="247"/>
    </location>
</feature>
<dbReference type="GO" id="GO:0046872">
    <property type="term" value="F:metal ion binding"/>
    <property type="evidence" value="ECO:0007669"/>
    <property type="project" value="UniProtKB-KW"/>
</dbReference>
<evidence type="ECO:0000256" key="8">
    <source>
        <dbReference type="PIRSR" id="PIRSR604808-3"/>
    </source>
</evidence>
<feature type="binding site" evidence="7">
    <location>
        <position position="150"/>
    </location>
    <ligand>
        <name>Mg(2+)</name>
        <dbReference type="ChEBI" id="CHEBI:18420"/>
        <label>1</label>
    </ligand>
</feature>
<evidence type="ECO:0000256" key="6">
    <source>
        <dbReference type="PIRSR" id="PIRSR604808-1"/>
    </source>
</evidence>
<reference evidence="10 11" key="1">
    <citation type="journal article" date="2018" name="Microbiol. Resour. Announc.">
        <title>Complete Genome Sequence of Acidithiobacillus ferridurans JCM 18981.</title>
        <authorList>
            <person name="Miyauchi T."/>
            <person name="Kouzuma A."/>
            <person name="Abe T."/>
            <person name="Watanabe K."/>
        </authorList>
    </citation>
    <scope>NUCLEOTIDE SEQUENCE [LARGE SCALE GENOMIC DNA]</scope>
    <source>
        <strain evidence="11">ATCC 33020 / DSM 29468 / JCM 18981 / 11Fe</strain>
    </source>
</reference>
<dbReference type="GO" id="GO:0003906">
    <property type="term" value="F:DNA-(apurinic or apyrimidinic site) endonuclease activity"/>
    <property type="evidence" value="ECO:0007669"/>
    <property type="project" value="TreeGrafter"/>
</dbReference>
<protein>
    <submittedName>
        <fullName evidence="10">Exodeoxyribonuclease</fullName>
    </submittedName>
</protein>
<evidence type="ECO:0000256" key="3">
    <source>
        <dbReference type="ARBA" id="ARBA00022723"/>
    </source>
</evidence>
<keyword evidence="3 7" id="KW-0479">Metal-binding</keyword>
<keyword evidence="5 7" id="KW-0460">Magnesium</keyword>
<feature type="binding site" evidence="7">
    <location>
        <position position="9"/>
    </location>
    <ligand>
        <name>Mg(2+)</name>
        <dbReference type="ChEBI" id="CHEBI:18420"/>
        <label>1</label>
    </ligand>
</feature>
<comment type="cofactor">
    <cofactor evidence="1">
        <name>Mn(2+)</name>
        <dbReference type="ChEBI" id="CHEBI:29035"/>
    </cofactor>
</comment>
<dbReference type="SUPFAM" id="SSF56219">
    <property type="entry name" value="DNase I-like"/>
    <property type="match status" value="1"/>
</dbReference>
<dbReference type="InterPro" id="IPR036691">
    <property type="entry name" value="Endo/exonu/phosph_ase_sf"/>
</dbReference>
<proteinExistence type="inferred from homology"/>
<dbReference type="InterPro" id="IPR004808">
    <property type="entry name" value="AP_endonuc_1"/>
</dbReference>
<feature type="site" description="Important for catalytic activity" evidence="8">
    <location>
        <position position="221"/>
    </location>
</feature>
<dbReference type="GO" id="GO:0003677">
    <property type="term" value="F:DNA binding"/>
    <property type="evidence" value="ECO:0007669"/>
    <property type="project" value="InterPro"/>
</dbReference>
<dbReference type="PROSITE" id="PS51435">
    <property type="entry name" value="AP_NUCLEASE_F1_4"/>
    <property type="match status" value="1"/>
</dbReference>
<sequence length="255" mass="28945">MTMRLYSWNVNGWRAACRKGLREWVAMARADVLCFQEIKADPDRLPAAETALDSYDARWAVAERPGYSGVATFSRAPCRPLTTGLGIPRFDREGRVVITDCGDFDLYNVYFPNGKKDTERLAFKLDFYAAFLELINARVAAGRAVVFCGDVNTAHQAIDLARPKENARISGFLPEERACLDQWAAAGWVDSFRHLHPDAVEYSWWSQRTNARARNIGWRLDYFWIHENLLPRLRGAGIATDVTGSDHCPVWLELD</sequence>
<feature type="domain" description="Endonuclease/exonuclease/phosphatase" evidence="9">
    <location>
        <begin position="7"/>
        <end position="247"/>
    </location>
</feature>
<keyword evidence="7" id="KW-0464">Manganese</keyword>
<feature type="binding site" evidence="7">
    <location>
        <position position="37"/>
    </location>
    <ligand>
        <name>Mg(2+)</name>
        <dbReference type="ChEBI" id="CHEBI:18420"/>
        <label>1</label>
    </ligand>
</feature>
<dbReference type="PROSITE" id="PS00727">
    <property type="entry name" value="AP_NUCLEASE_F1_2"/>
    <property type="match status" value="1"/>
</dbReference>
<dbReference type="InterPro" id="IPR020848">
    <property type="entry name" value="AP_endonuclease_F1_CS"/>
</dbReference>
<evidence type="ECO:0000256" key="4">
    <source>
        <dbReference type="ARBA" id="ARBA00022801"/>
    </source>
</evidence>
<dbReference type="GO" id="GO:0006284">
    <property type="term" value="P:base-excision repair"/>
    <property type="evidence" value="ECO:0007669"/>
    <property type="project" value="TreeGrafter"/>
</dbReference>
<evidence type="ECO:0000256" key="1">
    <source>
        <dbReference type="ARBA" id="ARBA00001936"/>
    </source>
</evidence>
<feature type="binding site" evidence="7">
    <location>
        <position position="247"/>
    </location>
    <ligand>
        <name>Mg(2+)</name>
        <dbReference type="ChEBI" id="CHEBI:18420"/>
        <label>1</label>
    </ligand>
</feature>
<evidence type="ECO:0000256" key="5">
    <source>
        <dbReference type="ARBA" id="ARBA00022842"/>
    </source>
</evidence>